<feature type="transmembrane region" description="Helical" evidence="7">
    <location>
        <begin position="298"/>
        <end position="319"/>
    </location>
</feature>
<feature type="domain" description="Peptidase S54 rhomboid" evidence="8">
    <location>
        <begin position="227"/>
        <end position="373"/>
    </location>
</feature>
<accession>A0AAD5TIT8</accession>
<evidence type="ECO:0000313" key="9">
    <source>
        <dbReference type="EMBL" id="KAJ3176403.1"/>
    </source>
</evidence>
<keyword evidence="4" id="KW-0378">Hydrolase</keyword>
<proteinExistence type="inferred from homology"/>
<reference evidence="9" key="1">
    <citation type="submission" date="2020-05" db="EMBL/GenBank/DDBJ databases">
        <title>Phylogenomic resolution of chytrid fungi.</title>
        <authorList>
            <person name="Stajich J.E."/>
            <person name="Amses K."/>
            <person name="Simmons R."/>
            <person name="Seto K."/>
            <person name="Myers J."/>
            <person name="Bonds A."/>
            <person name="Quandt C.A."/>
            <person name="Barry K."/>
            <person name="Liu P."/>
            <person name="Grigoriev I."/>
            <person name="Longcore J.E."/>
            <person name="James T.Y."/>
        </authorList>
    </citation>
    <scope>NUCLEOTIDE SEQUENCE</scope>
    <source>
        <strain evidence="9">JEL0379</strain>
    </source>
</reference>
<sequence>MLARASCARAVALRSVPLRPWAPPLQLATFLRPIVVSSGPFVCHSYRHAASQPLGKIDLSQPPPQTPAAHSPLLTPEADVLAEESDSYNTPRFFRPILFSACVVGISFGALSYYEADKRWKAETESDPKWSFFGLRKLVTRMTGPAPAAPSSSPPYPWIPAHLWELKVMLQKRWDEAPSEKRLAYGIVTANLVVFLLWRIPLMTLARPPAMTAFMMRHFTHHSLSGRSYTLLTSAFSHMTVLHFAFNMNALLGFVPFLEVPFGSWEHMLAFYLSAGVLASLTSHIVSLLWLNRVRKPLSSLGASGALYATIVGCAALVPDMGVNLVFLPGVEFTIFNLVSAMVVIDMIGIARGWAMLDHAAHLGGAAFGYLYVHNGGVWNQLQDAWDEHGMSLKDFQIPYLTR</sequence>
<protein>
    <recommendedName>
        <fullName evidence="8">Peptidase S54 rhomboid domain-containing protein</fullName>
    </recommendedName>
</protein>
<keyword evidence="3 7" id="KW-0812">Transmembrane</keyword>
<dbReference type="GO" id="GO:0004252">
    <property type="term" value="F:serine-type endopeptidase activity"/>
    <property type="evidence" value="ECO:0007669"/>
    <property type="project" value="InterPro"/>
</dbReference>
<evidence type="ECO:0000256" key="7">
    <source>
        <dbReference type="SAM" id="Phobius"/>
    </source>
</evidence>
<evidence type="ECO:0000256" key="3">
    <source>
        <dbReference type="ARBA" id="ARBA00022692"/>
    </source>
</evidence>
<dbReference type="InterPro" id="IPR050925">
    <property type="entry name" value="Rhomboid_protease_S54"/>
</dbReference>
<dbReference type="Pfam" id="PF01694">
    <property type="entry name" value="Rhomboid"/>
    <property type="match status" value="1"/>
</dbReference>
<dbReference type="PANTHER" id="PTHR43731:SF14">
    <property type="entry name" value="PRESENILIN-ASSOCIATED RHOMBOID-LIKE PROTEIN, MITOCHONDRIAL"/>
    <property type="match status" value="1"/>
</dbReference>
<evidence type="ECO:0000256" key="1">
    <source>
        <dbReference type="ARBA" id="ARBA00004141"/>
    </source>
</evidence>
<dbReference type="InterPro" id="IPR022764">
    <property type="entry name" value="Peptidase_S54_rhomboid_dom"/>
</dbReference>
<dbReference type="GO" id="GO:0016020">
    <property type="term" value="C:membrane"/>
    <property type="evidence" value="ECO:0007669"/>
    <property type="project" value="UniProtKB-SubCell"/>
</dbReference>
<evidence type="ECO:0000256" key="2">
    <source>
        <dbReference type="ARBA" id="ARBA00009045"/>
    </source>
</evidence>
<dbReference type="AlphaFoldDB" id="A0AAD5TIT8"/>
<evidence type="ECO:0000256" key="6">
    <source>
        <dbReference type="ARBA" id="ARBA00023136"/>
    </source>
</evidence>
<dbReference type="EMBL" id="JADGJQ010000041">
    <property type="protein sequence ID" value="KAJ3176403.1"/>
    <property type="molecule type" value="Genomic_DNA"/>
</dbReference>
<dbReference type="Gene3D" id="1.20.1540.10">
    <property type="entry name" value="Rhomboid-like"/>
    <property type="match status" value="1"/>
</dbReference>
<name>A0AAD5TIT8_9FUNG</name>
<evidence type="ECO:0000313" key="10">
    <source>
        <dbReference type="Proteomes" id="UP001212152"/>
    </source>
</evidence>
<evidence type="ECO:0000256" key="5">
    <source>
        <dbReference type="ARBA" id="ARBA00022989"/>
    </source>
</evidence>
<organism evidence="9 10">
    <name type="scientific">Geranomyces variabilis</name>
    <dbReference type="NCBI Taxonomy" id="109894"/>
    <lineage>
        <taxon>Eukaryota</taxon>
        <taxon>Fungi</taxon>
        <taxon>Fungi incertae sedis</taxon>
        <taxon>Chytridiomycota</taxon>
        <taxon>Chytridiomycota incertae sedis</taxon>
        <taxon>Chytridiomycetes</taxon>
        <taxon>Spizellomycetales</taxon>
        <taxon>Powellomycetaceae</taxon>
        <taxon>Geranomyces</taxon>
    </lineage>
</organism>
<comment type="subcellular location">
    <subcellularLocation>
        <location evidence="1">Membrane</location>
        <topology evidence="1">Multi-pass membrane protein</topology>
    </subcellularLocation>
</comment>
<comment type="similarity">
    <text evidence="2">Belongs to the peptidase S54 family.</text>
</comment>
<feature type="transmembrane region" description="Helical" evidence="7">
    <location>
        <begin position="93"/>
        <end position="114"/>
    </location>
</feature>
<feature type="transmembrane region" description="Helical" evidence="7">
    <location>
        <begin position="325"/>
        <end position="348"/>
    </location>
</feature>
<dbReference type="SUPFAM" id="SSF144091">
    <property type="entry name" value="Rhomboid-like"/>
    <property type="match status" value="1"/>
</dbReference>
<dbReference type="GO" id="GO:0006465">
    <property type="term" value="P:signal peptide processing"/>
    <property type="evidence" value="ECO:0007669"/>
    <property type="project" value="TreeGrafter"/>
</dbReference>
<keyword evidence="5 7" id="KW-1133">Transmembrane helix</keyword>
<comment type="caution">
    <text evidence="9">The sequence shown here is derived from an EMBL/GenBank/DDBJ whole genome shotgun (WGS) entry which is preliminary data.</text>
</comment>
<feature type="transmembrane region" description="Helical" evidence="7">
    <location>
        <begin position="229"/>
        <end position="257"/>
    </location>
</feature>
<dbReference type="PANTHER" id="PTHR43731">
    <property type="entry name" value="RHOMBOID PROTEASE"/>
    <property type="match status" value="1"/>
</dbReference>
<feature type="transmembrane region" description="Helical" evidence="7">
    <location>
        <begin position="183"/>
        <end position="208"/>
    </location>
</feature>
<evidence type="ECO:0000256" key="4">
    <source>
        <dbReference type="ARBA" id="ARBA00022801"/>
    </source>
</evidence>
<keyword evidence="10" id="KW-1185">Reference proteome</keyword>
<dbReference type="Proteomes" id="UP001212152">
    <property type="component" value="Unassembled WGS sequence"/>
</dbReference>
<dbReference type="InterPro" id="IPR035952">
    <property type="entry name" value="Rhomboid-like_sf"/>
</dbReference>
<gene>
    <name evidence="9" type="ORF">HDU87_005272</name>
</gene>
<evidence type="ECO:0000259" key="8">
    <source>
        <dbReference type="Pfam" id="PF01694"/>
    </source>
</evidence>
<feature type="transmembrane region" description="Helical" evidence="7">
    <location>
        <begin position="269"/>
        <end position="291"/>
    </location>
</feature>
<keyword evidence="6 7" id="KW-0472">Membrane</keyword>